<evidence type="ECO:0000313" key="5">
    <source>
        <dbReference type="Proteomes" id="UP000189229"/>
    </source>
</evidence>
<dbReference type="Pfam" id="PF01814">
    <property type="entry name" value="Hemerythrin"/>
    <property type="match status" value="1"/>
</dbReference>
<dbReference type="GeneID" id="29697800"/>
<gene>
    <name evidence="3" type="ORF">BZL29_6210</name>
    <name evidence="2" type="ORF">BZL30_7085</name>
</gene>
<evidence type="ECO:0000259" key="1">
    <source>
        <dbReference type="Pfam" id="PF01814"/>
    </source>
</evidence>
<organism evidence="3 4">
    <name type="scientific">Mycobacterium kansasii</name>
    <dbReference type="NCBI Taxonomy" id="1768"/>
    <lineage>
        <taxon>Bacteria</taxon>
        <taxon>Bacillati</taxon>
        <taxon>Actinomycetota</taxon>
        <taxon>Actinomycetes</taxon>
        <taxon>Mycobacteriales</taxon>
        <taxon>Mycobacteriaceae</taxon>
        <taxon>Mycobacterium</taxon>
    </lineage>
</organism>
<dbReference type="EMBL" id="MVBM01000007">
    <property type="protein sequence ID" value="OOK68946.1"/>
    <property type="molecule type" value="Genomic_DNA"/>
</dbReference>
<evidence type="ECO:0000313" key="2">
    <source>
        <dbReference type="EMBL" id="OOK68946.1"/>
    </source>
</evidence>
<dbReference type="Proteomes" id="UP000188532">
    <property type="component" value="Unassembled WGS sequence"/>
</dbReference>
<dbReference type="RefSeq" id="WP_023370007.1">
    <property type="nucleotide sequence ID" value="NZ_BLYZ01000003.1"/>
</dbReference>
<dbReference type="InterPro" id="IPR012312">
    <property type="entry name" value="Hemerythrin-like"/>
</dbReference>
<dbReference type="STRING" id="1768.B1T50_17405"/>
<accession>A0A1V3WRZ9</accession>
<reference evidence="4 5" key="1">
    <citation type="submission" date="2017-02" db="EMBL/GenBank/DDBJ databases">
        <title>Complete genome sequences of Mycobacterium kansasii strains isolated from rhesus macaques.</title>
        <authorList>
            <person name="Panda A."/>
            <person name="Nagaraj S."/>
            <person name="Zhao X."/>
            <person name="Tettelin H."/>
            <person name="Detolla L.J."/>
        </authorList>
    </citation>
    <scope>NUCLEOTIDE SEQUENCE [LARGE SCALE GENOMIC DNA]</scope>
    <source>
        <strain evidence="3 4">11-3469</strain>
        <strain evidence="2 5">11-3813</strain>
    </source>
</reference>
<dbReference type="AlphaFoldDB" id="A0A1V3WRZ9"/>
<feature type="domain" description="Hemerythrin-like" evidence="1">
    <location>
        <begin position="36"/>
        <end position="124"/>
    </location>
</feature>
<dbReference type="Gene3D" id="1.20.120.520">
    <property type="entry name" value="nmb1532 protein domain like"/>
    <property type="match status" value="1"/>
</dbReference>
<evidence type="ECO:0000313" key="4">
    <source>
        <dbReference type="Proteomes" id="UP000188532"/>
    </source>
</evidence>
<name>A0A1V3WRZ9_MYCKA</name>
<comment type="caution">
    <text evidence="3">The sequence shown here is derived from an EMBL/GenBank/DDBJ whole genome shotgun (WGS) entry which is preliminary data.</text>
</comment>
<sequence>MPDPAVSTVLKREHHEIDCAIEEFIEELELGQMQPEALTAALDALRRHIYVEEVFLFPPIRQAGMVMPILVMLREHGELWHTMDTLTDLLADGEDLRRLAETCRRLLAQLDQHNSKEEPVVYPHADVDLPPQTTAELARSIESGHTPDGWVCQHASG</sequence>
<proteinExistence type="predicted"/>
<dbReference type="Proteomes" id="UP000189229">
    <property type="component" value="Unassembled WGS sequence"/>
</dbReference>
<protein>
    <submittedName>
        <fullName evidence="3">Hemerythrin HHE cation binding domain protein</fullName>
    </submittedName>
</protein>
<evidence type="ECO:0000313" key="3">
    <source>
        <dbReference type="EMBL" id="OOK69730.1"/>
    </source>
</evidence>
<dbReference type="EMBL" id="MVBN01000007">
    <property type="protein sequence ID" value="OOK69730.1"/>
    <property type="molecule type" value="Genomic_DNA"/>
</dbReference>